<feature type="transmembrane region" description="Helical" evidence="3">
    <location>
        <begin position="387"/>
        <end position="409"/>
    </location>
</feature>
<feature type="transmembrane region" description="Helical" evidence="3">
    <location>
        <begin position="600"/>
        <end position="619"/>
    </location>
</feature>
<dbReference type="eggNOG" id="COG1138">
    <property type="taxonomic scope" value="Bacteria"/>
</dbReference>
<evidence type="ECO:0000256" key="2">
    <source>
        <dbReference type="ARBA" id="ARBA00022748"/>
    </source>
</evidence>
<dbReference type="GO" id="GO:0020037">
    <property type="term" value="F:heme binding"/>
    <property type="evidence" value="ECO:0007669"/>
    <property type="project" value="InterPro"/>
</dbReference>
<proteinExistence type="inferred from homology"/>
<comment type="similarity">
    <text evidence="1">Belongs to the CcmF/CycK/Ccl1/NrfE/CcsA family.</text>
</comment>
<dbReference type="GO" id="GO:0015232">
    <property type="term" value="F:heme transmembrane transporter activity"/>
    <property type="evidence" value="ECO:0007669"/>
    <property type="project" value="InterPro"/>
</dbReference>
<dbReference type="PANTHER" id="PTHR43653">
    <property type="entry name" value="CYTOCHROME C ASSEMBLY PROTEIN-RELATED"/>
    <property type="match status" value="1"/>
</dbReference>
<dbReference type="EMBL" id="CP001649">
    <property type="protein sequence ID" value="ACS79602.1"/>
    <property type="molecule type" value="Genomic_DNA"/>
</dbReference>
<reference evidence="6 7" key="1">
    <citation type="submission" date="2009-06" db="EMBL/GenBank/DDBJ databases">
        <title>Complete sequence of Desulfovibrio salexigens DSM 2638.</title>
        <authorList>
            <consortium name="US DOE Joint Genome Institute"/>
            <person name="Lucas S."/>
            <person name="Copeland A."/>
            <person name="Lapidus A."/>
            <person name="Glavina del Rio T."/>
            <person name="Tice H."/>
            <person name="Bruce D."/>
            <person name="Goodwin L."/>
            <person name="Pitluck S."/>
            <person name="Munk A.C."/>
            <person name="Brettin T."/>
            <person name="Detter J.C."/>
            <person name="Han C."/>
            <person name="Tapia R."/>
            <person name="Larimer F."/>
            <person name="Land M."/>
            <person name="Hauser L."/>
            <person name="Kyrpides N."/>
            <person name="Anderson I."/>
            <person name="Wall J.D."/>
            <person name="Arkin A.P."/>
            <person name="Dehal P."/>
            <person name="Chivian D."/>
            <person name="Giles B."/>
            <person name="Hazen T.C."/>
        </authorList>
    </citation>
    <scope>NUCLEOTIDE SEQUENCE [LARGE SCALE GENOMIC DNA]</scope>
    <source>
        <strain evidence="7">ATCC 14822 / DSM 2638 / NCIMB 8403 / VKM B-1763</strain>
    </source>
</reference>
<keyword evidence="3" id="KW-0472">Membrane</keyword>
<dbReference type="PANTHER" id="PTHR43653:SF1">
    <property type="entry name" value="CYTOCHROME C-TYPE BIOGENESIS PROTEIN CCMF"/>
    <property type="match status" value="1"/>
</dbReference>
<feature type="transmembrane region" description="Helical" evidence="3">
    <location>
        <begin position="478"/>
        <end position="496"/>
    </location>
</feature>
<dbReference type="KEGG" id="dsa:Desal_1540"/>
<dbReference type="Pfam" id="PF01578">
    <property type="entry name" value="Cytochrom_C_asm"/>
    <property type="match status" value="1"/>
</dbReference>
<dbReference type="STRING" id="526222.Desal_1540"/>
<feature type="transmembrane region" description="Helical" evidence="3">
    <location>
        <begin position="95"/>
        <end position="112"/>
    </location>
</feature>
<feature type="transmembrane region" description="Helical" evidence="3">
    <location>
        <begin position="124"/>
        <end position="144"/>
    </location>
</feature>
<dbReference type="Proteomes" id="UP000002601">
    <property type="component" value="Chromosome"/>
</dbReference>
<dbReference type="GO" id="GO:0016020">
    <property type="term" value="C:membrane"/>
    <property type="evidence" value="ECO:0007669"/>
    <property type="project" value="InterPro"/>
</dbReference>
<keyword evidence="7" id="KW-1185">Reference proteome</keyword>
<dbReference type="OrthoDB" id="9761451at2"/>
<feature type="transmembrane region" description="Helical" evidence="3">
    <location>
        <begin position="176"/>
        <end position="198"/>
    </location>
</feature>
<name>C6BSC6_MARSD</name>
<keyword evidence="3" id="KW-0812">Transmembrane</keyword>
<dbReference type="InterPro" id="IPR002541">
    <property type="entry name" value="Cyt_c_assembly"/>
</dbReference>
<evidence type="ECO:0000313" key="7">
    <source>
        <dbReference type="Proteomes" id="UP000002601"/>
    </source>
</evidence>
<protein>
    <submittedName>
        <fullName evidence="6">Cytochrome c assembly protein</fullName>
    </submittedName>
</protein>
<organism evidence="6 7">
    <name type="scientific">Maridesulfovibrio salexigens (strain ATCC 14822 / DSM 2638 / NCIMB 8403 / VKM B-1763)</name>
    <name type="common">Desulfovibrio salexigens</name>
    <dbReference type="NCBI Taxonomy" id="526222"/>
    <lineage>
        <taxon>Bacteria</taxon>
        <taxon>Pseudomonadati</taxon>
        <taxon>Thermodesulfobacteriota</taxon>
        <taxon>Desulfovibrionia</taxon>
        <taxon>Desulfovibrionales</taxon>
        <taxon>Desulfovibrionaceae</taxon>
        <taxon>Maridesulfovibrio</taxon>
    </lineage>
</organism>
<evidence type="ECO:0000256" key="1">
    <source>
        <dbReference type="ARBA" id="ARBA00009186"/>
    </source>
</evidence>
<feature type="transmembrane region" description="Helical" evidence="3">
    <location>
        <begin position="444"/>
        <end position="466"/>
    </location>
</feature>
<feature type="transmembrane region" description="Helical" evidence="3">
    <location>
        <begin position="309"/>
        <end position="330"/>
    </location>
</feature>
<sequence length="625" mass="68973">MQLFANLLLLIALLAALGAGAYACLALLTGKRSVLDLIDKANMAIAGLVTGASVILTIALVNRDYSFKYIYEYVDNTLPIFYTLTAFWAGADGSLLFWMLSIAIMGVIFSRLPLFKEFSEKTRLYYWLFYMVVQAFFLLLLTSWSNPFMELVPTPADGRGLNPLLRNPGMIFHPPLLFLGYAGFTSPAALALAAYLAGELKSWVSFCRNWNILAWIFLTAGIVLGCWWSYMELGWGGYWAWDPVENASLIPWLSASAFMHTAIIQIKRKALQRTNVFLMALTLLLCIFATYLVRSGVVQSLHAYGENGVGLPLLLFQLSFLGTILAVLFAGPRPEFRTLSGLNSRQGMLVIAAWAFLGLGLVVGLGTMWPVISKMWSANPIGLDARFYNRVCLPLFSLIILIFTVCPWYNWKEGIFDKRGLYLVGGAFIGGGAISYACGLHNPLGLITSAAAIASLVGILGVFAFIPQLRKVRSMIGVYGLHFGVALVFLGVAWSGPNKIEHQYVIKEGQSVQLGTYTMTYKKLTEGQTPEMAKISAIVEVSENGKFVGLLAPERRLYRNFEQPFAEVSVIPSLGSEIYATLLSVDAEGNATFKMSLNPLINWLWIGGTLMCLFGFMAFRKPKLT</sequence>
<feature type="transmembrane region" description="Helical" evidence="3">
    <location>
        <begin position="421"/>
        <end position="438"/>
    </location>
</feature>
<evidence type="ECO:0000259" key="4">
    <source>
        <dbReference type="Pfam" id="PF01578"/>
    </source>
</evidence>
<feature type="transmembrane region" description="Helical" evidence="3">
    <location>
        <begin position="42"/>
        <end position="61"/>
    </location>
</feature>
<feature type="transmembrane region" description="Helical" evidence="3">
    <location>
        <begin position="351"/>
        <end position="372"/>
    </location>
</feature>
<feature type="transmembrane region" description="Helical" evidence="3">
    <location>
        <begin position="73"/>
        <end position="89"/>
    </location>
</feature>
<feature type="transmembrane region" description="Helical" evidence="3">
    <location>
        <begin position="250"/>
        <end position="266"/>
    </location>
</feature>
<dbReference type="Pfam" id="PF16327">
    <property type="entry name" value="CcmF_C"/>
    <property type="match status" value="1"/>
</dbReference>
<dbReference type="PRINTS" id="PR01410">
    <property type="entry name" value="CCBIOGENESIS"/>
</dbReference>
<evidence type="ECO:0000256" key="3">
    <source>
        <dbReference type="SAM" id="Phobius"/>
    </source>
</evidence>
<evidence type="ECO:0000259" key="5">
    <source>
        <dbReference type="Pfam" id="PF16327"/>
    </source>
</evidence>
<evidence type="ECO:0000313" key="6">
    <source>
        <dbReference type="EMBL" id="ACS79602.1"/>
    </source>
</evidence>
<accession>C6BSC6</accession>
<dbReference type="GO" id="GO:0017004">
    <property type="term" value="P:cytochrome complex assembly"/>
    <property type="evidence" value="ECO:0007669"/>
    <property type="project" value="UniProtKB-KW"/>
</dbReference>
<keyword evidence="2" id="KW-0201">Cytochrome c-type biogenesis</keyword>
<dbReference type="InterPro" id="IPR003567">
    <property type="entry name" value="Cyt_c_biogenesis"/>
</dbReference>
<dbReference type="InterPro" id="IPR032523">
    <property type="entry name" value="CcmF_C"/>
</dbReference>
<dbReference type="HOGENOM" id="CLU_015041_3_0_7"/>
<dbReference type="AlphaFoldDB" id="C6BSC6"/>
<gene>
    <name evidence="6" type="ordered locus">Desal_1540</name>
</gene>
<feature type="transmembrane region" description="Helical" evidence="3">
    <location>
        <begin position="278"/>
        <end position="297"/>
    </location>
</feature>
<dbReference type="RefSeq" id="WP_015851420.1">
    <property type="nucleotide sequence ID" value="NC_012881.1"/>
</dbReference>
<feature type="domain" description="Cytochrome c assembly protein" evidence="4">
    <location>
        <begin position="89"/>
        <end position="295"/>
    </location>
</feature>
<keyword evidence="3" id="KW-1133">Transmembrane helix</keyword>
<feature type="transmembrane region" description="Helical" evidence="3">
    <location>
        <begin position="210"/>
        <end position="230"/>
    </location>
</feature>
<feature type="domain" description="Cytochrome c-type biogenesis protein CcmF C-terminal" evidence="5">
    <location>
        <begin position="339"/>
        <end position="619"/>
    </location>
</feature>